<dbReference type="RefSeq" id="WP_380574515.1">
    <property type="nucleotide sequence ID" value="NZ_JBHRFL010000011.1"/>
</dbReference>
<evidence type="ECO:0000313" key="3">
    <source>
        <dbReference type="Proteomes" id="UP001596115"/>
    </source>
</evidence>
<name>A0ABW1N000_9GAMM</name>
<dbReference type="Proteomes" id="UP001596115">
    <property type="component" value="Unassembled WGS sequence"/>
</dbReference>
<keyword evidence="3" id="KW-1185">Reference proteome</keyword>
<protein>
    <submittedName>
        <fullName evidence="2">Uncharacterized protein</fullName>
    </submittedName>
</protein>
<sequence length="122" mass="13526">MASVGFVPTKVGTYQSNVVVSVGFVPTKVGTYQSNVMASVGFVPTKVGTYQSNVMASVGFVPTKVGTYQSRSWQRRESCRPRSTPTRTSHDIRTARYQSARRPMLPSMMRRFSLRSPPSSRV</sequence>
<accession>A0ABW1N000</accession>
<proteinExistence type="predicted"/>
<evidence type="ECO:0000313" key="2">
    <source>
        <dbReference type="EMBL" id="MFC6069706.1"/>
    </source>
</evidence>
<feature type="region of interest" description="Disordered" evidence="1">
    <location>
        <begin position="72"/>
        <end position="91"/>
    </location>
</feature>
<gene>
    <name evidence="2" type="ORF">ACFLLB_09010</name>
</gene>
<comment type="caution">
    <text evidence="2">The sequence shown here is derived from an EMBL/GenBank/DDBJ whole genome shotgun (WGS) entry which is preliminary data.</text>
</comment>
<evidence type="ECO:0000256" key="1">
    <source>
        <dbReference type="SAM" id="MobiDB-lite"/>
    </source>
</evidence>
<reference evidence="2 3" key="1">
    <citation type="submission" date="2024-09" db="EMBL/GenBank/DDBJ databases">
        <title>Whole genome analysis of Stenotrophomonas geniculata MK-1, and its biological control impact on peanut foliage fungus diseases.</title>
        <authorList>
            <person name="Ahsan T."/>
        </authorList>
    </citation>
    <scope>NUCLEOTIDE SEQUENCE [LARGE SCALE GENOMIC DNA]</scope>
    <source>
        <strain evidence="2 3">MK-1</strain>
    </source>
</reference>
<organism evidence="2 3">
    <name type="scientific">Stenotrophomonas geniculata</name>
    <dbReference type="NCBI Taxonomy" id="86188"/>
    <lineage>
        <taxon>Bacteria</taxon>
        <taxon>Pseudomonadati</taxon>
        <taxon>Pseudomonadota</taxon>
        <taxon>Gammaproteobacteria</taxon>
        <taxon>Lysobacterales</taxon>
        <taxon>Lysobacteraceae</taxon>
        <taxon>Stenotrophomonas</taxon>
    </lineage>
</organism>
<dbReference type="EMBL" id="JBHRFL010000011">
    <property type="protein sequence ID" value="MFC6069706.1"/>
    <property type="molecule type" value="Genomic_DNA"/>
</dbReference>